<evidence type="ECO:0000313" key="3">
    <source>
        <dbReference type="Proteomes" id="UP000808337"/>
    </source>
</evidence>
<dbReference type="Gene3D" id="3.40.50.2000">
    <property type="entry name" value="Glycogen Phosphorylase B"/>
    <property type="match status" value="1"/>
</dbReference>
<sequence length="364" mass="40775">MKIFFPVLNWGLGHASRSLPLIKKYMSAGHEVLCASDGEALSMLRRELPDQLVLQLPGYEIFYGSRYMPFNMLKHGRGMLKAMKAEHELTKVIVARHGIDCIISDNRYGCYHAGIPSALITHQLQVFTGQKLLDVYIRRQIRSWCKNFSEIWIPDQSPPDNITGDLSGLNTEPIPKYYLGVVSELTCVPNFGKYNAVAVISGPEPARTNFEHLVIKQLSAMKGNYAVVCGKPGDNEKVREEKNITIIPYLSRLELSALLNQTTIVISRGGYTTLMDLAKTGHKAIVCPTPGQYEQIYLADRLANLGQCVYRRQENLNLSQALADVNTIHTIGQNTAMRYEDCIERLMHLANGHQQEEIIVAVAS</sequence>
<dbReference type="GO" id="GO:0016758">
    <property type="term" value="F:hexosyltransferase activity"/>
    <property type="evidence" value="ECO:0007669"/>
    <property type="project" value="InterPro"/>
</dbReference>
<dbReference type="Proteomes" id="UP000808337">
    <property type="component" value="Unassembled WGS sequence"/>
</dbReference>
<dbReference type="AlphaFoldDB" id="A0A9D7SUX6"/>
<dbReference type="SUPFAM" id="SSF53756">
    <property type="entry name" value="UDP-Glycosyltransferase/glycogen phosphorylase"/>
    <property type="match status" value="1"/>
</dbReference>
<accession>A0A9D7SUX6</accession>
<evidence type="ECO:0000313" key="2">
    <source>
        <dbReference type="EMBL" id="MBK9982711.1"/>
    </source>
</evidence>
<gene>
    <name evidence="2" type="ORF">IPP15_09860</name>
</gene>
<feature type="domain" description="Glycosyl transferase family 28 C-terminal" evidence="1">
    <location>
        <begin position="235"/>
        <end position="326"/>
    </location>
</feature>
<organism evidence="2 3">
    <name type="scientific">Candidatus Opimibacter skivensis</name>
    <dbReference type="NCBI Taxonomy" id="2982028"/>
    <lineage>
        <taxon>Bacteria</taxon>
        <taxon>Pseudomonadati</taxon>
        <taxon>Bacteroidota</taxon>
        <taxon>Saprospiria</taxon>
        <taxon>Saprospirales</taxon>
        <taxon>Saprospiraceae</taxon>
        <taxon>Candidatus Opimibacter</taxon>
    </lineage>
</organism>
<name>A0A9D7SUX6_9BACT</name>
<evidence type="ECO:0000259" key="1">
    <source>
        <dbReference type="Pfam" id="PF04101"/>
    </source>
</evidence>
<protein>
    <submittedName>
        <fullName evidence="2">Glycosyltransferase</fullName>
    </submittedName>
</protein>
<comment type="caution">
    <text evidence="2">The sequence shown here is derived from an EMBL/GenBank/DDBJ whole genome shotgun (WGS) entry which is preliminary data.</text>
</comment>
<dbReference type="InterPro" id="IPR007235">
    <property type="entry name" value="Glyco_trans_28_C"/>
</dbReference>
<reference evidence="2 3" key="1">
    <citation type="submission" date="2020-10" db="EMBL/GenBank/DDBJ databases">
        <title>Connecting structure to function with the recovery of over 1000 high-quality activated sludge metagenome-assembled genomes encoding full-length rRNA genes using long-read sequencing.</title>
        <authorList>
            <person name="Singleton C.M."/>
            <person name="Petriglieri F."/>
            <person name="Kristensen J.M."/>
            <person name="Kirkegaard R.H."/>
            <person name="Michaelsen T.Y."/>
            <person name="Andersen M.H."/>
            <person name="Karst S.M."/>
            <person name="Dueholm M.S."/>
            <person name="Nielsen P.H."/>
            <person name="Albertsen M."/>
        </authorList>
    </citation>
    <scope>NUCLEOTIDE SEQUENCE [LARGE SCALE GENOMIC DNA]</scope>
    <source>
        <strain evidence="2">Ribe_18-Q3-R11-54_MAXAC.273</strain>
    </source>
</reference>
<proteinExistence type="predicted"/>
<dbReference type="EMBL" id="JADKGY010000006">
    <property type="protein sequence ID" value="MBK9982711.1"/>
    <property type="molecule type" value="Genomic_DNA"/>
</dbReference>
<dbReference type="Pfam" id="PF04101">
    <property type="entry name" value="Glyco_tran_28_C"/>
    <property type="match status" value="1"/>
</dbReference>